<organism evidence="4">
    <name type="scientific">Ignavibacterium album</name>
    <dbReference type="NCBI Taxonomy" id="591197"/>
    <lineage>
        <taxon>Bacteria</taxon>
        <taxon>Pseudomonadati</taxon>
        <taxon>Ignavibacteriota</taxon>
        <taxon>Ignavibacteria</taxon>
        <taxon>Ignavibacteriales</taxon>
        <taxon>Ignavibacteriaceae</taxon>
        <taxon>Ignavibacterium</taxon>
    </lineage>
</organism>
<reference evidence="4" key="1">
    <citation type="journal article" date="2020" name="mSystems">
        <title>Genome- and Community-Level Interaction Insights into Carbon Utilization and Element Cycling Functions of Hydrothermarchaeota in Hydrothermal Sediment.</title>
        <authorList>
            <person name="Zhou Z."/>
            <person name="Liu Y."/>
            <person name="Xu W."/>
            <person name="Pan J."/>
            <person name="Luo Z.H."/>
            <person name="Li M."/>
        </authorList>
    </citation>
    <scope>NUCLEOTIDE SEQUENCE [LARGE SCALE GENOMIC DNA]</scope>
    <source>
        <strain evidence="4">SpSt-479</strain>
    </source>
</reference>
<name>A0A7V2ZJ72_9BACT</name>
<feature type="domain" description="Piwi" evidence="3">
    <location>
        <begin position="374"/>
        <end position="668"/>
    </location>
</feature>
<protein>
    <recommendedName>
        <fullName evidence="2">Protein argonaute</fullName>
    </recommendedName>
</protein>
<dbReference type="SMART" id="SM00950">
    <property type="entry name" value="Piwi"/>
    <property type="match status" value="1"/>
</dbReference>
<dbReference type="PROSITE" id="PS50822">
    <property type="entry name" value="PIWI"/>
    <property type="match status" value="1"/>
</dbReference>
<dbReference type="InterPro" id="IPR012337">
    <property type="entry name" value="RNaseH-like_sf"/>
</dbReference>
<evidence type="ECO:0000256" key="2">
    <source>
        <dbReference type="ARBA" id="ARBA00035032"/>
    </source>
</evidence>
<dbReference type="Gene3D" id="3.30.420.10">
    <property type="entry name" value="Ribonuclease H-like superfamily/Ribonuclease H"/>
    <property type="match status" value="1"/>
</dbReference>
<dbReference type="InterPro" id="IPR036397">
    <property type="entry name" value="RNaseH_sf"/>
</dbReference>
<dbReference type="EMBL" id="DSUJ01000008">
    <property type="protein sequence ID" value="HFI90956.1"/>
    <property type="molecule type" value="Genomic_DNA"/>
</dbReference>
<gene>
    <name evidence="4" type="ORF">ENS31_05405</name>
</gene>
<dbReference type="AlphaFoldDB" id="A0A7V2ZJ72"/>
<dbReference type="GO" id="GO:0003676">
    <property type="term" value="F:nucleic acid binding"/>
    <property type="evidence" value="ECO:0007669"/>
    <property type="project" value="InterPro"/>
</dbReference>
<sequence>MKLVKNSIQIALNSDIVPIYYGSINHYLANKRTIEKFAKRIVEASTTPEKKFEIDSTTESHNDSTDFYFSFIPLKGLEYERQVDLNKDKILKKLFIVDMLIKGIADKYIIRKGGYEADVSFFIQNENTPFENWLSYKQINLKYFHNELYIAFGSYQSLISEKQLSEYSQIDSDSISYILIDERYLVNKKFINDDLKNYRFLATNSIKIENKLTLTPKPLNYREYFKNINDVLKLLLEIQFEGITLSSSGFEELQQKYFFQVERNYSVMLFKDSHTNVNASNGMKFSGPLFVPEDVTEETEFLFIYSSPDKANELFRYLRDGLSFFPGLERYVGIPVRTPNKDLSLRYDNYNELPHRLEKHLEQNSEQLKLKKYVAIVIIPKGKTDIEFFVDEPEDNDKIYYRIKELLLQKNIPSQFIVESNIGIKSFHFFLPNIAIALLAKLGGIPWRLNKDVTNDLIIGFGEKKVNENMYLGNTVFFDNTGNIKENYYFNADNPSQLANNIISSLLNYKKQINEIPKRIIIHYYKAPNQKEFKEISKAIKELNFDIPFVFVEINDSKAKDLIAFDLTNEYSMPISGTCWEIRKGQEYILFNNTRYGNDAGKYKDEYPVKIKLYFSKMINPTTEIINETLAQVYEFSRIYWKSLRQQCKPVTIIYSDLVAKYAANFKDNKVPDSDIAKKIPWYL</sequence>
<comment type="caution">
    <text evidence="4">The sequence shown here is derived from an EMBL/GenBank/DDBJ whole genome shotgun (WGS) entry which is preliminary data.</text>
</comment>
<comment type="similarity">
    <text evidence="1">Belongs to the argonaute family. Long pAgo subfamily.</text>
</comment>
<evidence type="ECO:0000313" key="4">
    <source>
        <dbReference type="EMBL" id="HFI90956.1"/>
    </source>
</evidence>
<dbReference type="InterPro" id="IPR003165">
    <property type="entry name" value="Piwi"/>
</dbReference>
<dbReference type="Gene3D" id="3.40.50.2300">
    <property type="match status" value="1"/>
</dbReference>
<evidence type="ECO:0000259" key="3">
    <source>
        <dbReference type="PROSITE" id="PS50822"/>
    </source>
</evidence>
<dbReference type="Pfam" id="PF02171">
    <property type="entry name" value="Piwi"/>
    <property type="match status" value="1"/>
</dbReference>
<evidence type="ECO:0000256" key="1">
    <source>
        <dbReference type="ARBA" id="ARBA00035012"/>
    </source>
</evidence>
<accession>A0A7V2ZJ72</accession>
<proteinExistence type="inferred from homology"/>
<dbReference type="SUPFAM" id="SSF53098">
    <property type="entry name" value="Ribonuclease H-like"/>
    <property type="match status" value="1"/>
</dbReference>